<name>A0ABS6B4R4_9NOCA</name>
<feature type="domain" description="HTH marR-type" evidence="4">
    <location>
        <begin position="6"/>
        <end position="138"/>
    </location>
</feature>
<evidence type="ECO:0000313" key="6">
    <source>
        <dbReference type="Proteomes" id="UP000733379"/>
    </source>
</evidence>
<evidence type="ECO:0000256" key="1">
    <source>
        <dbReference type="ARBA" id="ARBA00023015"/>
    </source>
</evidence>
<organism evidence="5 6">
    <name type="scientific">Nocardia albiluteola</name>
    <dbReference type="NCBI Taxonomy" id="2842303"/>
    <lineage>
        <taxon>Bacteria</taxon>
        <taxon>Bacillati</taxon>
        <taxon>Actinomycetota</taxon>
        <taxon>Actinomycetes</taxon>
        <taxon>Mycobacteriales</taxon>
        <taxon>Nocardiaceae</taxon>
        <taxon>Nocardia</taxon>
    </lineage>
</organism>
<protein>
    <submittedName>
        <fullName evidence="5">MarR family transcriptional regulator</fullName>
    </submittedName>
</protein>
<comment type="caution">
    <text evidence="5">The sequence shown here is derived from an EMBL/GenBank/DDBJ whole genome shotgun (WGS) entry which is preliminary data.</text>
</comment>
<evidence type="ECO:0000256" key="2">
    <source>
        <dbReference type="ARBA" id="ARBA00023125"/>
    </source>
</evidence>
<dbReference type="InterPro" id="IPR036388">
    <property type="entry name" value="WH-like_DNA-bd_sf"/>
</dbReference>
<dbReference type="PROSITE" id="PS50995">
    <property type="entry name" value="HTH_MARR_2"/>
    <property type="match status" value="1"/>
</dbReference>
<dbReference type="InterPro" id="IPR011991">
    <property type="entry name" value="ArsR-like_HTH"/>
</dbReference>
<gene>
    <name evidence="5" type="ORF">KO481_27415</name>
</gene>
<dbReference type="Proteomes" id="UP000733379">
    <property type="component" value="Unassembled WGS sequence"/>
</dbReference>
<evidence type="ECO:0000259" key="4">
    <source>
        <dbReference type="PROSITE" id="PS50995"/>
    </source>
</evidence>
<dbReference type="SMART" id="SM00347">
    <property type="entry name" value="HTH_MARR"/>
    <property type="match status" value="1"/>
</dbReference>
<keyword evidence="1" id="KW-0805">Transcription regulation</keyword>
<sequence length="144" mass="16043">MTADSSDDFLTAYWTAKHALVVASASAYARHGVYEGQQFILRTLWAQDGLTPGEVAKRLSLSTPTVTRATTRMEAAGLLRREPHPTDRRLVRLHLTDRGRDLEATIEDEMAGLTERALAGFDDAEREAVVRALDRIRHNLTPTD</sequence>
<keyword evidence="3" id="KW-0804">Transcription</keyword>
<accession>A0ABS6B4R4</accession>
<keyword evidence="2" id="KW-0238">DNA-binding</keyword>
<reference evidence="5 6" key="1">
    <citation type="submission" date="2021-06" db="EMBL/GenBank/DDBJ databases">
        <title>Actinomycetes sequencing.</title>
        <authorList>
            <person name="Shan Q."/>
        </authorList>
    </citation>
    <scope>NUCLEOTIDE SEQUENCE [LARGE SCALE GENOMIC DNA]</scope>
    <source>
        <strain evidence="5 6">NEAU-G5</strain>
    </source>
</reference>
<dbReference type="PANTHER" id="PTHR33164:SF43">
    <property type="entry name" value="HTH-TYPE TRANSCRIPTIONAL REPRESSOR YETL"/>
    <property type="match status" value="1"/>
</dbReference>
<dbReference type="CDD" id="cd00090">
    <property type="entry name" value="HTH_ARSR"/>
    <property type="match status" value="1"/>
</dbReference>
<dbReference type="InterPro" id="IPR036390">
    <property type="entry name" value="WH_DNA-bd_sf"/>
</dbReference>
<evidence type="ECO:0000313" key="5">
    <source>
        <dbReference type="EMBL" id="MBU3065244.1"/>
    </source>
</evidence>
<dbReference type="PANTHER" id="PTHR33164">
    <property type="entry name" value="TRANSCRIPTIONAL REGULATOR, MARR FAMILY"/>
    <property type="match status" value="1"/>
</dbReference>
<keyword evidence="6" id="KW-1185">Reference proteome</keyword>
<dbReference type="InterPro" id="IPR039422">
    <property type="entry name" value="MarR/SlyA-like"/>
</dbReference>
<dbReference type="RefSeq" id="WP_215921222.1">
    <property type="nucleotide sequence ID" value="NZ_JAHKNI010000010.1"/>
</dbReference>
<dbReference type="PROSITE" id="PS01117">
    <property type="entry name" value="HTH_MARR_1"/>
    <property type="match status" value="1"/>
</dbReference>
<dbReference type="PRINTS" id="PR00598">
    <property type="entry name" value="HTHMARR"/>
</dbReference>
<dbReference type="Pfam" id="PF01047">
    <property type="entry name" value="MarR"/>
    <property type="match status" value="1"/>
</dbReference>
<proteinExistence type="predicted"/>
<dbReference type="InterPro" id="IPR000835">
    <property type="entry name" value="HTH_MarR-typ"/>
</dbReference>
<evidence type="ECO:0000256" key="3">
    <source>
        <dbReference type="ARBA" id="ARBA00023163"/>
    </source>
</evidence>
<dbReference type="InterPro" id="IPR023187">
    <property type="entry name" value="Tscrpt_reg_MarR-type_CS"/>
</dbReference>
<dbReference type="EMBL" id="JAHKNI010000010">
    <property type="protein sequence ID" value="MBU3065244.1"/>
    <property type="molecule type" value="Genomic_DNA"/>
</dbReference>
<dbReference type="SUPFAM" id="SSF46785">
    <property type="entry name" value="Winged helix' DNA-binding domain"/>
    <property type="match status" value="1"/>
</dbReference>
<dbReference type="Gene3D" id="1.10.10.10">
    <property type="entry name" value="Winged helix-like DNA-binding domain superfamily/Winged helix DNA-binding domain"/>
    <property type="match status" value="1"/>
</dbReference>